<accession>A0A5F2BGW1</accession>
<dbReference type="AlphaFoldDB" id="A0A5F2BGW1"/>
<protein>
    <recommendedName>
        <fullName evidence="3">GNAT family N-acetyltransferase</fullName>
    </recommendedName>
</protein>
<dbReference type="RefSeq" id="WP_135670373.1">
    <property type="nucleotide sequence ID" value="NZ_RQGN01000038.1"/>
</dbReference>
<dbReference type="NCBIfam" id="NF047533">
    <property type="entry name" value="LBL_2463_fam"/>
    <property type="match status" value="1"/>
</dbReference>
<reference evidence="1 2" key="1">
    <citation type="journal article" date="2019" name="PLoS Negl. Trop. Dis.">
        <title>Revisiting the worldwide diversity of Leptospira species in the environment.</title>
        <authorList>
            <person name="Vincent A.T."/>
            <person name="Schiettekatte O."/>
            <person name="Bourhy P."/>
            <person name="Veyrier F.J."/>
            <person name="Picardeau M."/>
        </authorList>
    </citation>
    <scope>NUCLEOTIDE SEQUENCE [LARGE SCALE GENOMIC DNA]</scope>
    <source>
        <strain evidence="1 2">201702444</strain>
    </source>
</reference>
<dbReference type="EMBL" id="RQGN01000038">
    <property type="protein sequence ID" value="TGM04815.1"/>
    <property type="molecule type" value="Genomic_DNA"/>
</dbReference>
<gene>
    <name evidence="1" type="ORF">EHQ76_07140</name>
</gene>
<organism evidence="1 2">
    <name type="scientific">Leptospira barantonii</name>
    <dbReference type="NCBI Taxonomy" id="2023184"/>
    <lineage>
        <taxon>Bacteria</taxon>
        <taxon>Pseudomonadati</taxon>
        <taxon>Spirochaetota</taxon>
        <taxon>Spirochaetia</taxon>
        <taxon>Leptospirales</taxon>
        <taxon>Leptospiraceae</taxon>
        <taxon>Leptospira</taxon>
    </lineage>
</organism>
<name>A0A5F2BGW1_9LEPT</name>
<evidence type="ECO:0008006" key="3">
    <source>
        <dbReference type="Google" id="ProtNLM"/>
    </source>
</evidence>
<sequence>MNAKTLNNNSKEIKQRSKKEGFKLHIWETGDDPQILIAVKEFGKGIYREAGYSNYQTVDLDRWSRWFFVTYDDVLQASTRIVRKTKENLIPLEIALRETTGEQYRVSKLDVADWNSVTFRKTIIGAQSFKIASRAVAKYCLEQKFSLVYGMINPKWEGLYRVYFDNGAITSKEFSDYVFYPGCLLNGELALFRLLEIGEKTLQKIAANL</sequence>
<proteinExistence type="predicted"/>
<evidence type="ECO:0000313" key="1">
    <source>
        <dbReference type="EMBL" id="TGM04815.1"/>
    </source>
</evidence>
<dbReference type="Proteomes" id="UP000298429">
    <property type="component" value="Unassembled WGS sequence"/>
</dbReference>
<evidence type="ECO:0000313" key="2">
    <source>
        <dbReference type="Proteomes" id="UP000298429"/>
    </source>
</evidence>
<dbReference type="OrthoDB" id="334956at2"/>
<comment type="caution">
    <text evidence="1">The sequence shown here is derived from an EMBL/GenBank/DDBJ whole genome shotgun (WGS) entry which is preliminary data.</text>
</comment>